<dbReference type="AlphaFoldDB" id="A0A3L7J199"/>
<dbReference type="EMBL" id="RCWJ01000002">
    <property type="protein sequence ID" value="RLQ84283.1"/>
    <property type="molecule type" value="Genomic_DNA"/>
</dbReference>
<name>A0A3L7J199_9MICO</name>
<evidence type="ECO:0000256" key="1">
    <source>
        <dbReference type="SAM" id="MobiDB-lite"/>
    </source>
</evidence>
<reference evidence="2 3" key="1">
    <citation type="submission" date="2018-10" db="EMBL/GenBank/DDBJ databases">
        <authorList>
            <person name="Li J."/>
        </authorList>
    </citation>
    <scope>NUCLEOTIDE SEQUENCE [LARGE SCALE GENOMIC DNA]</scope>
    <source>
        <strain evidence="2 3">ZD1-4</strain>
    </source>
</reference>
<gene>
    <name evidence="2" type="ORF">D9V28_08755</name>
</gene>
<comment type="caution">
    <text evidence="2">The sequence shown here is derived from an EMBL/GenBank/DDBJ whole genome shotgun (WGS) entry which is preliminary data.</text>
</comment>
<proteinExistence type="predicted"/>
<evidence type="ECO:0000313" key="3">
    <source>
        <dbReference type="Proteomes" id="UP000282460"/>
    </source>
</evidence>
<dbReference type="OrthoDB" id="5128874at2"/>
<accession>A0A3L7J199</accession>
<dbReference type="Proteomes" id="UP000282460">
    <property type="component" value="Unassembled WGS sequence"/>
</dbReference>
<evidence type="ECO:0000313" key="2">
    <source>
        <dbReference type="EMBL" id="RLQ84283.1"/>
    </source>
</evidence>
<feature type="region of interest" description="Disordered" evidence="1">
    <location>
        <begin position="1"/>
        <end position="24"/>
    </location>
</feature>
<dbReference type="RefSeq" id="WP_121659329.1">
    <property type="nucleotide sequence ID" value="NZ_BMEK01000002.1"/>
</dbReference>
<sequence>MAVVLGDPPDPPINLSWGDPSKKNESLSRTYESLTDLGIDLEFEREGEWAGFAPAPVFTDRVGRRFRILVMSLEVVLCVEVPADYEPAQLRLRRVWVSGEEIVIESLHSVDHRALSSESRTAIPIETIELADETITASEDTDKEGSSVLSWPVFDEDWMNSVDPAPPFIITLGSLGTWLSQILRNRFRRLSPPESPE</sequence>
<keyword evidence="3" id="KW-1185">Reference proteome</keyword>
<organism evidence="2 3">
    <name type="scientific">Mycetocola zhadangensis</name>
    <dbReference type="NCBI Taxonomy" id="1164595"/>
    <lineage>
        <taxon>Bacteria</taxon>
        <taxon>Bacillati</taxon>
        <taxon>Actinomycetota</taxon>
        <taxon>Actinomycetes</taxon>
        <taxon>Micrococcales</taxon>
        <taxon>Microbacteriaceae</taxon>
        <taxon>Mycetocola</taxon>
    </lineage>
</organism>
<protein>
    <submittedName>
        <fullName evidence="2">Uncharacterized protein</fullName>
    </submittedName>
</protein>